<dbReference type="EMBL" id="FNRF01000001">
    <property type="protein sequence ID" value="SEA01256.1"/>
    <property type="molecule type" value="Genomic_DNA"/>
</dbReference>
<feature type="signal peptide" evidence="1">
    <location>
        <begin position="1"/>
        <end position="23"/>
    </location>
</feature>
<dbReference type="PANTHER" id="PTHR43283:SF7">
    <property type="entry name" value="BETA-LACTAMASE-RELATED DOMAIN-CONTAINING PROTEIN"/>
    <property type="match status" value="1"/>
</dbReference>
<evidence type="ECO:0000259" key="2">
    <source>
        <dbReference type="Pfam" id="PF00144"/>
    </source>
</evidence>
<dbReference type="Gene3D" id="3.40.710.10">
    <property type="entry name" value="DD-peptidase/beta-lactamase superfamily"/>
    <property type="match status" value="1"/>
</dbReference>
<evidence type="ECO:0000313" key="4">
    <source>
        <dbReference type="Proteomes" id="UP000182257"/>
    </source>
</evidence>
<dbReference type="InterPro" id="IPR001466">
    <property type="entry name" value="Beta-lactam-related"/>
</dbReference>
<reference evidence="3 4" key="1">
    <citation type="submission" date="2016-10" db="EMBL/GenBank/DDBJ databases">
        <authorList>
            <person name="de Groot N.N."/>
        </authorList>
    </citation>
    <scope>NUCLEOTIDE SEQUENCE [LARGE SCALE GENOMIC DNA]</scope>
    <source>
        <strain evidence="3 4">D31d</strain>
    </source>
</reference>
<dbReference type="OrthoDB" id="1185352at2"/>
<dbReference type="Proteomes" id="UP000182257">
    <property type="component" value="Unassembled WGS sequence"/>
</dbReference>
<dbReference type="InterPro" id="IPR050789">
    <property type="entry name" value="Diverse_Enzym_Activities"/>
</dbReference>
<dbReference type="AlphaFoldDB" id="A0A1H3XPI8"/>
<keyword evidence="1" id="KW-0732">Signal</keyword>
<name>A0A1H3XPI8_XYLRU</name>
<dbReference type="InterPro" id="IPR012338">
    <property type="entry name" value="Beta-lactam/transpept-like"/>
</dbReference>
<evidence type="ECO:0000256" key="1">
    <source>
        <dbReference type="SAM" id="SignalP"/>
    </source>
</evidence>
<dbReference type="RefSeq" id="WP_074759923.1">
    <property type="nucleotide sequence ID" value="NZ_FNRF01000001.1"/>
</dbReference>
<dbReference type="PANTHER" id="PTHR43283">
    <property type="entry name" value="BETA-LACTAMASE-RELATED"/>
    <property type="match status" value="1"/>
</dbReference>
<organism evidence="3 4">
    <name type="scientific">Xylanibacter ruminicola</name>
    <name type="common">Prevotella ruminicola</name>
    <dbReference type="NCBI Taxonomy" id="839"/>
    <lineage>
        <taxon>Bacteria</taxon>
        <taxon>Pseudomonadati</taxon>
        <taxon>Bacteroidota</taxon>
        <taxon>Bacteroidia</taxon>
        <taxon>Bacteroidales</taxon>
        <taxon>Prevotellaceae</taxon>
        <taxon>Xylanibacter</taxon>
    </lineage>
</organism>
<dbReference type="SUPFAM" id="SSF56601">
    <property type="entry name" value="beta-lactamase/transpeptidase-like"/>
    <property type="match status" value="1"/>
</dbReference>
<feature type="domain" description="Beta-lactamase-related" evidence="2">
    <location>
        <begin position="99"/>
        <end position="375"/>
    </location>
</feature>
<dbReference type="PROSITE" id="PS51257">
    <property type="entry name" value="PROKAR_LIPOPROTEIN"/>
    <property type="match status" value="1"/>
</dbReference>
<sequence>MKKLQLLNNLALAASCLILTSCAIVRGYKADGAAGPTSYSFEHHVHDTIANSKTAFSFPYAKQQAEWIDTLHFFTQPPAYKKPRTLWQALDGKTDTQGVLIIQNDSIIYEKCVGDITTDRLATVFSVSKSITSLLCGIAVDEGYIKSIDDPVTDYLPELKKKDRMWQKLTIRHLLDMRSGLAFDDTYSLRLKDLKRLNAMAKLNYGKNVMKQIKGLKFENEPGTKHKYESMTTQILGVVIQRATGQSYTSYLSEKVWKPLQMESPAIVNIDSKKHRMAHAFGGISTSMKDLAKIGRLYLNKGVWNGKRIVSEEWIRQSTDYNTDNDGYHFSWYNTSWMTEKPEYPGFYAHGIRAQVLYVNPYKHLIMVRFGKRDDTYAFIPYMFELLSNRKEF</sequence>
<dbReference type="Pfam" id="PF00144">
    <property type="entry name" value="Beta-lactamase"/>
    <property type="match status" value="1"/>
</dbReference>
<feature type="chain" id="PRO_5010307332" evidence="1">
    <location>
        <begin position="24"/>
        <end position="393"/>
    </location>
</feature>
<accession>A0A1H3XPI8</accession>
<gene>
    <name evidence="3" type="ORF">SAMN05216462_0302</name>
</gene>
<evidence type="ECO:0000313" key="3">
    <source>
        <dbReference type="EMBL" id="SEA01256.1"/>
    </source>
</evidence>
<proteinExistence type="predicted"/>
<protein>
    <submittedName>
        <fullName evidence="3">CubicO group peptidase, beta-lactamase class C family</fullName>
    </submittedName>
</protein>